<accession>A0A9P8QHA0</accession>
<dbReference type="Proteomes" id="UP000827724">
    <property type="component" value="Unassembled WGS sequence"/>
</dbReference>
<dbReference type="EMBL" id="JAIWOZ010000004">
    <property type="protein sequence ID" value="KAH6606251.1"/>
    <property type="molecule type" value="Genomic_DNA"/>
</dbReference>
<evidence type="ECO:0000313" key="1">
    <source>
        <dbReference type="EMBL" id="KAH6606251.1"/>
    </source>
</evidence>
<proteinExistence type="predicted"/>
<evidence type="ECO:0000313" key="2">
    <source>
        <dbReference type="Proteomes" id="UP000827724"/>
    </source>
</evidence>
<comment type="caution">
    <text evidence="1">The sequence shown here is derived from an EMBL/GenBank/DDBJ whole genome shotgun (WGS) entry which is preliminary data.</text>
</comment>
<dbReference type="AlphaFoldDB" id="A0A9P8QHA0"/>
<organism evidence="1 2">
    <name type="scientific">Trichoderma cornu-damae</name>
    <dbReference type="NCBI Taxonomy" id="654480"/>
    <lineage>
        <taxon>Eukaryota</taxon>
        <taxon>Fungi</taxon>
        <taxon>Dikarya</taxon>
        <taxon>Ascomycota</taxon>
        <taxon>Pezizomycotina</taxon>
        <taxon>Sordariomycetes</taxon>
        <taxon>Hypocreomycetidae</taxon>
        <taxon>Hypocreales</taxon>
        <taxon>Hypocreaceae</taxon>
        <taxon>Trichoderma</taxon>
    </lineage>
</organism>
<gene>
    <name evidence="1" type="ORF">Trco_005404</name>
</gene>
<keyword evidence="2" id="KW-1185">Reference proteome</keyword>
<sequence length="126" mass="13924">MAASYPRCAVDGSSALVSGNPVGRGRLSSAWNENWCYVHVSSTALALIYRLTRVRVDAVELCLVVGNDRLCVYVFDGGLASLSVFRVAVVMLRVPFRRMGGCGGDYLGIWRWLLAGSYARRRLRHL</sequence>
<protein>
    <submittedName>
        <fullName evidence="1">Uncharacterized protein</fullName>
    </submittedName>
</protein>
<reference evidence="1" key="1">
    <citation type="submission" date="2021-08" db="EMBL/GenBank/DDBJ databases">
        <title>Chromosome-Level Trichoderma cornu-damae using Hi-C Data.</title>
        <authorList>
            <person name="Kim C.S."/>
        </authorList>
    </citation>
    <scope>NUCLEOTIDE SEQUENCE</scope>
    <source>
        <strain evidence="1">KA19-0412C</strain>
    </source>
</reference>
<name>A0A9P8QHA0_9HYPO</name>